<organism evidence="2 3">
    <name type="scientific">Parasphaerochaeta coccoides (strain ATCC BAA-1237 / DSM 17374 / SPN1)</name>
    <name type="common">Sphaerochaeta coccoides</name>
    <dbReference type="NCBI Taxonomy" id="760011"/>
    <lineage>
        <taxon>Bacteria</taxon>
        <taxon>Pseudomonadati</taxon>
        <taxon>Spirochaetota</taxon>
        <taxon>Spirochaetia</taxon>
        <taxon>Spirochaetales</taxon>
        <taxon>Sphaerochaetaceae</taxon>
        <taxon>Parasphaerochaeta</taxon>
    </lineage>
</organism>
<keyword evidence="3" id="KW-1185">Reference proteome</keyword>
<dbReference type="EMBL" id="CP002659">
    <property type="protein sequence ID" value="AEC02045.1"/>
    <property type="molecule type" value="Genomic_DNA"/>
</dbReference>
<dbReference type="Proteomes" id="UP000007939">
    <property type="component" value="Chromosome"/>
</dbReference>
<sequence length="121" mass="14285">MEFMSLVNQLGTVPILILLVVIFILLFKENKKANESLSRTISSLKDDVRKQLEAADARNEERNKKQDEVIETLNKRVSYVEQNYADKAYVQESFGGWRTEIRELGKRMDRFIFDLTRREKQ</sequence>
<accession>F4GHE6</accession>
<dbReference type="AlphaFoldDB" id="F4GHE6"/>
<reference evidence="2 3" key="2">
    <citation type="journal article" date="2012" name="Stand. Genomic Sci.">
        <title>Complete genome sequence of the termite hindgut bacterium Spirochaeta coccoides type strain (SPN1(T)), reclassification in the genus Sphaerochaeta as Sphaerochaeta coccoides comb. nov. and emendations of the family Spirochaetaceae and the genus Sphaerochaeta.</title>
        <authorList>
            <person name="Abt B."/>
            <person name="Han C."/>
            <person name="Scheuner C."/>
            <person name="Lu M."/>
            <person name="Lapidus A."/>
            <person name="Nolan M."/>
            <person name="Lucas S."/>
            <person name="Hammon N."/>
            <person name="Deshpande S."/>
            <person name="Cheng J.F."/>
            <person name="Tapia R."/>
            <person name="Goodwin L.A."/>
            <person name="Pitluck S."/>
            <person name="Liolios K."/>
            <person name="Pagani I."/>
            <person name="Ivanova N."/>
            <person name="Mavromatis K."/>
            <person name="Mikhailova N."/>
            <person name="Huntemann M."/>
            <person name="Pati A."/>
            <person name="Chen A."/>
            <person name="Palaniappan K."/>
            <person name="Land M."/>
            <person name="Hauser L."/>
            <person name="Brambilla E.M."/>
            <person name="Rohde M."/>
            <person name="Spring S."/>
            <person name="Gronow S."/>
            <person name="Goker M."/>
            <person name="Woyke T."/>
            <person name="Bristow J."/>
            <person name="Eisen J.A."/>
            <person name="Markowitz V."/>
            <person name="Hugenholtz P."/>
            <person name="Kyrpides N.C."/>
            <person name="Klenk H.P."/>
            <person name="Detter J.C."/>
        </authorList>
    </citation>
    <scope>NUCLEOTIDE SEQUENCE [LARGE SCALE GENOMIC DNA]</scope>
    <source>
        <strain evidence="3">ATCC BAA-1237 / DSM 17374 / SPN1</strain>
    </source>
</reference>
<protein>
    <submittedName>
        <fullName evidence="2">Uncharacterized protein</fullName>
    </submittedName>
</protein>
<evidence type="ECO:0000313" key="3">
    <source>
        <dbReference type="Proteomes" id="UP000007939"/>
    </source>
</evidence>
<reference evidence="3" key="1">
    <citation type="submission" date="2011-04" db="EMBL/GenBank/DDBJ databases">
        <title>The complete genome of Spirochaeta coccoides DSM 17374.</title>
        <authorList>
            <person name="Lucas S."/>
            <person name="Copeland A."/>
            <person name="Lapidus A."/>
            <person name="Bruce D."/>
            <person name="Goodwin L."/>
            <person name="Pitluck S."/>
            <person name="Peters L."/>
            <person name="Kyrpides N."/>
            <person name="Mavromatis K."/>
            <person name="Pagani I."/>
            <person name="Ivanova N."/>
            <person name="Ovchinnikova G."/>
            <person name="Lu M."/>
            <person name="Detter J.C."/>
            <person name="Tapia R."/>
            <person name="Han C."/>
            <person name="Land M."/>
            <person name="Hauser L."/>
            <person name="Markowitz V."/>
            <person name="Cheng J.-F."/>
            <person name="Hugenholtz P."/>
            <person name="Woyke T."/>
            <person name="Wu D."/>
            <person name="Spring S."/>
            <person name="Schroeder M."/>
            <person name="Brambilla E."/>
            <person name="Klenk H.-P."/>
            <person name="Eisen J.A."/>
        </authorList>
    </citation>
    <scope>NUCLEOTIDE SEQUENCE [LARGE SCALE GENOMIC DNA]</scope>
    <source>
        <strain evidence="3">ATCC BAA-1237 / DSM 17374 / SPN1</strain>
    </source>
</reference>
<name>F4GHE6_PARC1</name>
<keyword evidence="1" id="KW-0472">Membrane</keyword>
<gene>
    <name evidence="2" type="ordered locus">Spico_0821</name>
</gene>
<proteinExistence type="predicted"/>
<dbReference type="KEGG" id="scc:Spico_0821"/>
<evidence type="ECO:0000256" key="1">
    <source>
        <dbReference type="SAM" id="Phobius"/>
    </source>
</evidence>
<evidence type="ECO:0000313" key="2">
    <source>
        <dbReference type="EMBL" id="AEC02045.1"/>
    </source>
</evidence>
<keyword evidence="1" id="KW-0812">Transmembrane</keyword>
<feature type="transmembrane region" description="Helical" evidence="1">
    <location>
        <begin position="6"/>
        <end position="27"/>
    </location>
</feature>
<dbReference type="HOGENOM" id="CLU_2036534_0_0_12"/>
<keyword evidence="1" id="KW-1133">Transmembrane helix</keyword>
<dbReference type="STRING" id="760011.Spico_0821"/>